<feature type="non-terminal residue" evidence="1">
    <location>
        <position position="1"/>
    </location>
</feature>
<name>A0ABU5VMX0_9PSED</name>
<proteinExistence type="predicted"/>
<comment type="caution">
    <text evidence="1">The sequence shown here is derived from an EMBL/GenBank/DDBJ whole genome shotgun (WGS) entry which is preliminary data.</text>
</comment>
<protein>
    <submittedName>
        <fullName evidence="1">Uncharacterized protein</fullName>
    </submittedName>
</protein>
<accession>A0ABU5VMX0</accession>
<organism evidence="1 2">
    <name type="scientific">Pseudomonas machongensis</name>
    <dbReference type="NCBI Taxonomy" id="3110229"/>
    <lineage>
        <taxon>Bacteria</taxon>
        <taxon>Pseudomonadati</taxon>
        <taxon>Pseudomonadota</taxon>
        <taxon>Gammaproteobacteria</taxon>
        <taxon>Pseudomonadales</taxon>
        <taxon>Pseudomonadaceae</taxon>
        <taxon>Pseudomonas</taxon>
    </lineage>
</organism>
<evidence type="ECO:0000313" key="2">
    <source>
        <dbReference type="Proteomes" id="UP001302573"/>
    </source>
</evidence>
<keyword evidence="2" id="KW-1185">Reference proteome</keyword>
<dbReference type="Proteomes" id="UP001302573">
    <property type="component" value="Unassembled WGS sequence"/>
</dbReference>
<dbReference type="RefSeq" id="WP_323454691.1">
    <property type="nucleotide sequence ID" value="NZ_JAYFUI010000197.1"/>
</dbReference>
<evidence type="ECO:0000313" key="1">
    <source>
        <dbReference type="EMBL" id="MEA5674733.1"/>
    </source>
</evidence>
<reference evidence="1 2" key="1">
    <citation type="submission" date="2023-12" db="EMBL/GenBank/DDBJ databases">
        <title>Pseudomonas machongensis sp. nov., isolated from wilted pepper plants (Capsicum annuum).</title>
        <authorList>
            <person name="Qiu M."/>
            <person name="Li Y."/>
            <person name="Liu Q."/>
            <person name="Zhang X."/>
            <person name="Huang Y."/>
            <person name="Guo R."/>
            <person name="Hu M."/>
            <person name="Zhou J."/>
            <person name="Zhou X."/>
        </authorList>
    </citation>
    <scope>NUCLEOTIDE SEQUENCE [LARGE SCALE GENOMIC DNA]</scope>
    <source>
        <strain evidence="1 2">MH2</strain>
    </source>
</reference>
<sequence length="85" mass="9928">LVAIIVMNNQLSFCNVHTHDQSVYLHCHGRYLTLWFRGLRGFHQEALACFYRRLQTMHSLSALWWKGWGDVSHGLYCCEQSESGI</sequence>
<gene>
    <name evidence="1" type="ORF">VA602_25815</name>
</gene>
<dbReference type="EMBL" id="JAYFUI010000197">
    <property type="protein sequence ID" value="MEA5674733.1"/>
    <property type="molecule type" value="Genomic_DNA"/>
</dbReference>